<evidence type="ECO:0000313" key="3">
    <source>
        <dbReference type="Proteomes" id="UP000054639"/>
    </source>
</evidence>
<proteinExistence type="predicted"/>
<reference evidence="2 4" key="2">
    <citation type="submission" date="2018-06" db="EMBL/GenBank/DDBJ databases">
        <authorList>
            <consortium name="Pathogen Informatics"/>
            <person name="Doyle S."/>
        </authorList>
    </citation>
    <scope>NUCLEOTIDE SEQUENCE [LARGE SCALE GENOMIC DNA]</scope>
    <source>
        <strain evidence="2 4">NCTC12376</strain>
    </source>
</reference>
<sequence>MECVLSQYPADTEFYILTRVFNSETKGLYEKRLGFKPIQAEEIIALGYDDRYCGFKHRTSFMEIDAIKGRQLPTETDEPVFAESSDCFVWW</sequence>
<keyword evidence="3" id="KW-1185">Reference proteome</keyword>
<organism evidence="2 4">
    <name type="scientific">Legionella quateirensis</name>
    <dbReference type="NCBI Taxonomy" id="45072"/>
    <lineage>
        <taxon>Bacteria</taxon>
        <taxon>Pseudomonadati</taxon>
        <taxon>Pseudomonadota</taxon>
        <taxon>Gammaproteobacteria</taxon>
        <taxon>Legionellales</taxon>
        <taxon>Legionellaceae</taxon>
        <taxon>Legionella</taxon>
    </lineage>
</organism>
<evidence type="ECO:0000313" key="1">
    <source>
        <dbReference type="EMBL" id="KTD52983.1"/>
    </source>
</evidence>
<dbReference type="EMBL" id="LNYR01000006">
    <property type="protein sequence ID" value="KTD52983.1"/>
    <property type="molecule type" value="Genomic_DNA"/>
</dbReference>
<reference evidence="1 3" key="1">
    <citation type="submission" date="2015-11" db="EMBL/GenBank/DDBJ databases">
        <title>Genomic analysis of 38 Legionella species identifies large and diverse effector repertoires.</title>
        <authorList>
            <person name="Burstein D."/>
            <person name="Amaro F."/>
            <person name="Zusman T."/>
            <person name="Lifshitz Z."/>
            <person name="Cohen O."/>
            <person name="Gilbert J.A."/>
            <person name="Pupko T."/>
            <person name="Shuman H.A."/>
            <person name="Segal G."/>
        </authorList>
    </citation>
    <scope>NUCLEOTIDE SEQUENCE [LARGE SCALE GENOMIC DNA]</scope>
    <source>
        <strain evidence="1 3">ATCC 49507</strain>
    </source>
</reference>
<dbReference type="EMBL" id="UGOW01000001">
    <property type="protein sequence ID" value="STY17203.1"/>
    <property type="molecule type" value="Genomic_DNA"/>
</dbReference>
<dbReference type="STRING" id="45072.Lqua_0816"/>
<evidence type="ECO:0000313" key="2">
    <source>
        <dbReference type="EMBL" id="STY17203.1"/>
    </source>
</evidence>
<dbReference type="Proteomes" id="UP000254230">
    <property type="component" value="Unassembled WGS sequence"/>
</dbReference>
<dbReference type="Proteomes" id="UP000054639">
    <property type="component" value="Unassembled WGS sequence"/>
</dbReference>
<accession>A0A378KRJ5</accession>
<name>A0A378KRJ5_9GAMM</name>
<protein>
    <submittedName>
        <fullName evidence="2">Uncharacterized protein</fullName>
    </submittedName>
</protein>
<gene>
    <name evidence="1" type="ORF">Lqua_0816</name>
    <name evidence="2" type="ORF">NCTC12376_00997</name>
</gene>
<evidence type="ECO:0000313" key="4">
    <source>
        <dbReference type="Proteomes" id="UP000254230"/>
    </source>
</evidence>
<dbReference type="AlphaFoldDB" id="A0A378KRJ5"/>